<feature type="signal peptide" evidence="3">
    <location>
        <begin position="1"/>
        <end position="22"/>
    </location>
</feature>
<feature type="domain" description="DUF5979" evidence="4">
    <location>
        <begin position="2012"/>
        <end position="2115"/>
    </location>
</feature>
<keyword evidence="6" id="KW-1185">Reference proteome</keyword>
<dbReference type="Proteomes" id="UP000269438">
    <property type="component" value="Unassembled WGS sequence"/>
</dbReference>
<evidence type="ECO:0000256" key="1">
    <source>
        <dbReference type="SAM" id="MobiDB-lite"/>
    </source>
</evidence>
<feature type="chain" id="PRO_5018095341" description="DUF5979 domain-containing protein" evidence="3">
    <location>
        <begin position="23"/>
        <end position="2394"/>
    </location>
</feature>
<dbReference type="InterPro" id="IPR046022">
    <property type="entry name" value="DUF5979"/>
</dbReference>
<protein>
    <recommendedName>
        <fullName evidence="4">DUF5979 domain-containing protein</fullName>
    </recommendedName>
</protein>
<comment type="caution">
    <text evidence="5">The sequence shown here is derived from an EMBL/GenBank/DDBJ whole genome shotgun (WGS) entry which is preliminary data.</text>
</comment>
<feature type="compositionally biased region" description="Polar residues" evidence="1">
    <location>
        <begin position="628"/>
        <end position="645"/>
    </location>
</feature>
<reference evidence="5 6" key="1">
    <citation type="submission" date="2018-10" db="EMBL/GenBank/DDBJ databases">
        <authorList>
            <person name="Li J."/>
        </authorList>
    </citation>
    <scope>NUCLEOTIDE SEQUENCE [LARGE SCALE GENOMIC DNA]</scope>
    <source>
        <strain evidence="5 6">JCM 11654</strain>
    </source>
</reference>
<feature type="domain" description="DUF5979" evidence="4">
    <location>
        <begin position="2224"/>
        <end position="2346"/>
    </location>
</feature>
<feature type="domain" description="DUF5979" evidence="4">
    <location>
        <begin position="2122"/>
        <end position="2220"/>
    </location>
</feature>
<accession>A0A3L7AXQ1</accession>
<keyword evidence="2" id="KW-1133">Transmembrane helix</keyword>
<sequence length="2394" mass="247564">MGVVVGALIVSLGLVGTGPAFAAGPPATLTLEAINPATGAPVTQVESNREFAYTASVGCPDPSGCGPTTVTVVFPGEVEFIASGFTPPNGTTFSVSPEGGPATGKTLTITWDNLDQASLIYLPTKVSADADSTLNGTLQEATARLVSGVEPDVTTIDDAAQIRLRIYERPGILSSSQTWSTVDIAEGSRAQAELVTTAVAAANSPSSLSFQVPGTDTIPAASLPVAEAFDLTGLRFNTNPAGISVVFTLENGTTQTVPVAAGELTLAAPANVVGYEVTVPGLPALGSTNVAQRTVSVVGEYTLRDNRRSDGERIIGPAANIQSVRATADVTNRVSDVAPNAPTTLVQHTHRDIVVAALLPSIARSTDWITASGDRTSVYESGEGSTVTVRLSNTGVPVLSEATLRLTANQTSRTADFFDYQQLTAIPEVVFPAGSTRASIRYNYATAPVAGEAQEFVAGAVVPGPEGDERTLGEIIGITITFYATDGGGISGNCALDDDGCAARVILSSALRDTRLSNGQPISAPSGNPGTTLVEFDGTVVATAATGARITENLPTASITLVKPQFTAKLSKNLGSDADRIVYPLTGEARAGDVFDPEIDPQNYRDHALRLSASTSPSAGATEDQGPTGLTISDPQTTPTNANLKSNPFNTIKLSALSSQAAVCTDANGGTVASTTSYKVWVLGTGTSPTVTKVDYTDGMELDRVVGFEVTILPAEPAARFPVTIDCDLPAGTTVTFRNEQLSGPVKVDPNLIGSSDTPGLLTVGNTAEVRTGINTATATGGDAMFLLDLARASVFKDYASGAKKYGIQGQESPTAFLLAGVPESERSVRVRMTDGPHSGSSLDVFALTGLRDARVGPDQKMTITMNDIDGNPIGPVGEVEASTSHKGEELSAEDIEDSQSAGYLDFQRVDREIEWSGSWVGFDSARVFSVQVEVTRADPTVALQRFGAFSVVADMKLRTHLLTNPAAIVNGSLAGIIKRNRATLTSMNEPGGWTTGIVGTADFTVYAADQLFGDATARWQGTLAENYLVAQHQSPSHVVLTASNKTALGVDGVPPANQWSATGSIAVGVDSIAVGVGNGPGTATNDPFAITDFTGIELVTWPDREGAPSSGGQPANNKVAGVIHYLFADGTTLDVPAPVNAQPATLNPPSDRFADVVGVHITWSEEGKRVGLNRPTAVVQGELRFFTNLRDYVRTGYTYRFVAGVPDELASDQSIDGATQIPGETVTQQANLTANYAARMGNVTPLDLTVDSANLAIDVAASSVNAAVSVTGTGTLNRDLLPNRTWVLVTQNTGNIPVRSLRMATAAEFLDGAHWPSADPDGYTLEPGSALDAFDVQRVQVRYPVGAVTARVWVRGEDGKWSDAITAADNADLTLPSTGDGPKTWAEATGFRVQFDGDENTRQRILKRSIGALNIESKLRTHLRSDPTEVSPATDLPSGASQWIVGMTGGGASFMDTFTVPLAEVTNARGETPIYPGTPAPLVRKYAGRYDPVTNTGTTTANANPGSWVNFFVVLQNNANASSNLYDLTAIDVLPPELAYNAVFPSSEWRVTSAPEGVSRTPEMTLVPGDRDSMRWTWPADNVLRPGEKIVIQVPLQMSDGVASGSSGTNTARLVGSGILGALPASVCADESSANANCVSTANANFLQNDSVRAESYINAEIGGSETEARTVCDPSTNAEWPDGDWVRNPCIALTTAGATLTYRAKLINSGNSALSQFRFVDELPAIGDTGAVLETARNSQWTAALVPGSVRLLGGAEAEAIGARGDAVISAEGVRYSSTGNACRVAPDAFGGAHTLACDAGTWSGTASTTTHALGADIVFADDARMLGGEFVVVEFDVTVPVTSTTPRVAWNSVAATGRVNTASSWLPAAESPRSGARAQDSELTLTLDLRDDPVTRWHLGSTGYELDYACLAPGAESPVTGTASFAGISAVDQTLSTTLTGLPLGASCSIVDQRYQPTGTTAPGQYGSVSAGTTGYGFSTDPEDALVLGTTLADNVIATTNAFAEAVVTLAVEVDGDATFLPADAPFEVAMSCTFAGITENYGPFSLVPGDTQRVDGLPVGVTCTPAETNSRGAATVTATLNTEAVPLDADRAFDAETLEPGTHDVVFLNTFNAGGDLTVLKRVETPSVTTTVGDARFTVVCTLAGAPIALGDVGTFTLAIAAGETTASRAIAGLPVGAECVVTETESGGANIAAPERTVTILDGEPVTVEMLNTYSPASLELTKVLTGPGAGESRVPGSFEARATCTRELTVGGAAVTVTDHDALTVLRPGTAVRIDALPEGSVCTITEPDLRGAESVSIDPVTPGVADQQSAANTARVALVGPGADGHPIPTAVRVTNTYAATPVVAGPGGSALGSTGANHALGLGALALATLLAGLGAFFFRRRGRTE</sequence>
<keyword evidence="3" id="KW-0732">Signal</keyword>
<gene>
    <name evidence="5" type="ORF">D9V34_01585</name>
</gene>
<evidence type="ECO:0000256" key="2">
    <source>
        <dbReference type="SAM" id="Phobius"/>
    </source>
</evidence>
<organism evidence="5 6">
    <name type="scientific">Mycetocola lacteus</name>
    <dbReference type="NCBI Taxonomy" id="76637"/>
    <lineage>
        <taxon>Bacteria</taxon>
        <taxon>Bacillati</taxon>
        <taxon>Actinomycetota</taxon>
        <taxon>Actinomycetes</taxon>
        <taxon>Micrococcales</taxon>
        <taxon>Microbacteriaceae</taxon>
        <taxon>Mycetocola</taxon>
    </lineage>
</organism>
<evidence type="ECO:0000313" key="6">
    <source>
        <dbReference type="Proteomes" id="UP000269438"/>
    </source>
</evidence>
<dbReference type="EMBL" id="RCUY01000001">
    <property type="protein sequence ID" value="RLP84715.1"/>
    <property type="molecule type" value="Genomic_DNA"/>
</dbReference>
<evidence type="ECO:0000313" key="5">
    <source>
        <dbReference type="EMBL" id="RLP84715.1"/>
    </source>
</evidence>
<keyword evidence="2" id="KW-0472">Membrane</keyword>
<keyword evidence="2" id="KW-0812">Transmembrane</keyword>
<feature type="region of interest" description="Disordered" evidence="1">
    <location>
        <begin position="613"/>
        <end position="645"/>
    </location>
</feature>
<dbReference type="Pfam" id="PF19407">
    <property type="entry name" value="DUF5979"/>
    <property type="match status" value="3"/>
</dbReference>
<evidence type="ECO:0000259" key="4">
    <source>
        <dbReference type="Pfam" id="PF19407"/>
    </source>
</evidence>
<evidence type="ECO:0000256" key="3">
    <source>
        <dbReference type="SAM" id="SignalP"/>
    </source>
</evidence>
<name>A0A3L7AXQ1_9MICO</name>
<feature type="transmembrane region" description="Helical" evidence="2">
    <location>
        <begin position="2367"/>
        <end position="2387"/>
    </location>
</feature>
<proteinExistence type="predicted"/>